<accession>A0A1I4X803</accession>
<evidence type="ECO:0000313" key="5">
    <source>
        <dbReference type="EMBL" id="SFN21566.1"/>
    </source>
</evidence>
<protein>
    <submittedName>
        <fullName evidence="5">3-oxoacyl-[acyl-carrier-protein] synthase-1</fullName>
    </submittedName>
</protein>
<dbReference type="STRING" id="684065.SAMN05421738_108115"/>
<evidence type="ECO:0000313" key="6">
    <source>
        <dbReference type="Proteomes" id="UP000199149"/>
    </source>
</evidence>
<feature type="domain" description="Ketosynthase family 3 (KS3)" evidence="4">
    <location>
        <begin position="10"/>
        <end position="378"/>
    </location>
</feature>
<dbReference type="PANTHER" id="PTHR11712:SF320">
    <property type="entry name" value="BETA-KETOACYL SYNTHASE"/>
    <property type="match status" value="1"/>
</dbReference>
<proteinExistence type="inferred from homology"/>
<gene>
    <name evidence="5" type="ORF">SAMN05421738_108115</name>
</gene>
<dbReference type="InterPro" id="IPR016039">
    <property type="entry name" value="Thiolase-like"/>
</dbReference>
<dbReference type="RefSeq" id="WP_092908354.1">
    <property type="nucleotide sequence ID" value="NZ_FOUZ01000008.1"/>
</dbReference>
<reference evidence="6" key="1">
    <citation type="submission" date="2016-10" db="EMBL/GenBank/DDBJ databases">
        <authorList>
            <person name="Varghese N."/>
            <person name="Submissions S."/>
        </authorList>
    </citation>
    <scope>NUCLEOTIDE SEQUENCE [LARGE SCALE GENOMIC DNA]</scope>
    <source>
        <strain evidence="6">XJ109</strain>
    </source>
</reference>
<name>A0A1I4X803_9FLAO</name>
<dbReference type="Gene3D" id="3.40.47.10">
    <property type="match status" value="2"/>
</dbReference>
<sequence length="382" mass="42332">METKSWVVVMDKIYINRANIITPLGNSVESNWEQLVLGNSGISKINSFGHLKNFYAGQINDTQFRNLKEQVIDNKYYTRLEILGISSLFQIIDQSKINLKTGFVLSTTKGNINELSNSLEKASIPLFAKKIADYFGFKTEPIIVSNACVSGVLAVNIAKRFIEMDFFEDVYVLALDELTDFVLTGFNSFQAMDFEQCKPFDKDRKGVNLGEAAACIYVSKKEESNVFQILGEATINDANHISGPSRTGEGLVLSIENALKEAHLTADKIDYISAHGTATMYNDEMETIAFNRLEMQDIPTNSLKAFFGHTLGASGLLELILAMKQAQENVVLKSLNFNELGTSVVQNIVKENLNKAVNYILRTSSGFGGSNAVIILKKVKND</sequence>
<dbReference type="GO" id="GO:0005829">
    <property type="term" value="C:cytosol"/>
    <property type="evidence" value="ECO:0007669"/>
    <property type="project" value="TreeGrafter"/>
</dbReference>
<dbReference type="Proteomes" id="UP000199149">
    <property type="component" value="Unassembled WGS sequence"/>
</dbReference>
<dbReference type="GO" id="GO:0006633">
    <property type="term" value="P:fatty acid biosynthetic process"/>
    <property type="evidence" value="ECO:0007669"/>
    <property type="project" value="TreeGrafter"/>
</dbReference>
<keyword evidence="2 3" id="KW-0808">Transferase</keyword>
<keyword evidence="6" id="KW-1185">Reference proteome</keyword>
<evidence type="ECO:0000256" key="2">
    <source>
        <dbReference type="ARBA" id="ARBA00022679"/>
    </source>
</evidence>
<dbReference type="OrthoDB" id="9808669at2"/>
<evidence type="ECO:0000256" key="1">
    <source>
        <dbReference type="ARBA" id="ARBA00008467"/>
    </source>
</evidence>
<dbReference type="PANTHER" id="PTHR11712">
    <property type="entry name" value="POLYKETIDE SYNTHASE-RELATED"/>
    <property type="match status" value="1"/>
</dbReference>
<organism evidence="5 6">
    <name type="scientific">Algoriella xinjiangensis</name>
    <dbReference type="NCBI Taxonomy" id="684065"/>
    <lineage>
        <taxon>Bacteria</taxon>
        <taxon>Pseudomonadati</taxon>
        <taxon>Bacteroidota</taxon>
        <taxon>Flavobacteriia</taxon>
        <taxon>Flavobacteriales</taxon>
        <taxon>Weeksellaceae</taxon>
        <taxon>Algoriella</taxon>
    </lineage>
</organism>
<dbReference type="GO" id="GO:0004315">
    <property type="term" value="F:3-oxoacyl-[acyl-carrier-protein] synthase activity"/>
    <property type="evidence" value="ECO:0007669"/>
    <property type="project" value="TreeGrafter"/>
</dbReference>
<comment type="similarity">
    <text evidence="1 3">Belongs to the thiolase-like superfamily. Beta-ketoacyl-ACP synthases family.</text>
</comment>
<dbReference type="Pfam" id="PF02801">
    <property type="entry name" value="Ketoacyl-synt_C"/>
    <property type="match status" value="1"/>
</dbReference>
<dbReference type="InterPro" id="IPR000794">
    <property type="entry name" value="Beta-ketoacyl_synthase"/>
</dbReference>
<dbReference type="InterPro" id="IPR014030">
    <property type="entry name" value="Ketoacyl_synth_N"/>
</dbReference>
<dbReference type="InterPro" id="IPR020841">
    <property type="entry name" value="PKS_Beta-ketoAc_synthase_dom"/>
</dbReference>
<evidence type="ECO:0000256" key="3">
    <source>
        <dbReference type="RuleBase" id="RU003694"/>
    </source>
</evidence>
<dbReference type="PROSITE" id="PS52004">
    <property type="entry name" value="KS3_2"/>
    <property type="match status" value="1"/>
</dbReference>
<dbReference type="InterPro" id="IPR014031">
    <property type="entry name" value="Ketoacyl_synth_C"/>
</dbReference>
<dbReference type="Pfam" id="PF00109">
    <property type="entry name" value="ketoacyl-synt"/>
    <property type="match status" value="1"/>
</dbReference>
<dbReference type="EMBL" id="FOUZ01000008">
    <property type="protein sequence ID" value="SFN21566.1"/>
    <property type="molecule type" value="Genomic_DNA"/>
</dbReference>
<evidence type="ECO:0000259" key="4">
    <source>
        <dbReference type="PROSITE" id="PS52004"/>
    </source>
</evidence>
<dbReference type="SUPFAM" id="SSF53901">
    <property type="entry name" value="Thiolase-like"/>
    <property type="match status" value="2"/>
</dbReference>
<dbReference type="AlphaFoldDB" id="A0A1I4X803"/>